<dbReference type="EMBL" id="CP018477">
    <property type="protein sequence ID" value="ASV75232.1"/>
    <property type="molecule type" value="Genomic_DNA"/>
</dbReference>
<dbReference type="Gene3D" id="3.40.50.1000">
    <property type="entry name" value="HAD superfamily/HAD-like"/>
    <property type="match status" value="1"/>
</dbReference>
<dbReference type="SUPFAM" id="SSF56784">
    <property type="entry name" value="HAD-like"/>
    <property type="match status" value="1"/>
</dbReference>
<reference evidence="1 2" key="1">
    <citation type="journal article" name="Front. Microbiol.">
        <title>Sugar Metabolism of the First Thermophilic Planctomycete Thermogutta terrifontis: Comparative Genomic and Transcriptomic Approaches.</title>
        <authorList>
            <person name="Elcheninov A.G."/>
            <person name="Menzel P."/>
            <person name="Gudbergsdottir S.R."/>
            <person name="Slesarev A.I."/>
            <person name="Kadnikov V.V."/>
            <person name="Krogh A."/>
            <person name="Bonch-Osmolovskaya E.A."/>
            <person name="Peng X."/>
            <person name="Kublanov I.V."/>
        </authorList>
    </citation>
    <scope>NUCLEOTIDE SEQUENCE [LARGE SCALE GENOMIC DNA]</scope>
    <source>
        <strain evidence="1 2">R1</strain>
    </source>
</reference>
<dbReference type="InterPro" id="IPR023198">
    <property type="entry name" value="PGP-like_dom2"/>
</dbReference>
<dbReference type="GO" id="GO:0016787">
    <property type="term" value="F:hydrolase activity"/>
    <property type="evidence" value="ECO:0007669"/>
    <property type="project" value="UniProtKB-KW"/>
</dbReference>
<sequence>MISFTRQKDFLVGIDSDGCAFDTMELKHKECFIPNIIYYYNLQGVSKYAREVAEFVNLYSKSRGINRFPALIETLERLRRRPEVKARQVQIRVPESLKEWIKKEKKLGNPALEEAVNATGDADLKQALEWSRAVNRTVEWMVKGVPPFPYVRESLQRLCQVADIVVVSATPEEALKREWAEHGLDQYVRAILGQESGTKKDFLALGSQYPSGHTLMVGDAPGDQKAAEANSALFFPINPGKEEQSWEEFYKRGIDHFINGSFSGEYQAQLIAEFDRALPANPPWVEEPDV</sequence>
<proteinExistence type="predicted"/>
<dbReference type="KEGG" id="ttf:THTE_2630"/>
<dbReference type="InterPro" id="IPR036412">
    <property type="entry name" value="HAD-like_sf"/>
</dbReference>
<evidence type="ECO:0000313" key="2">
    <source>
        <dbReference type="Proteomes" id="UP000215086"/>
    </source>
</evidence>
<dbReference type="InterPro" id="IPR023214">
    <property type="entry name" value="HAD_sf"/>
</dbReference>
<organism evidence="1 2">
    <name type="scientific">Thermogutta terrifontis</name>
    <dbReference type="NCBI Taxonomy" id="1331910"/>
    <lineage>
        <taxon>Bacteria</taxon>
        <taxon>Pseudomonadati</taxon>
        <taxon>Planctomycetota</taxon>
        <taxon>Planctomycetia</taxon>
        <taxon>Pirellulales</taxon>
        <taxon>Thermoguttaceae</taxon>
        <taxon>Thermogutta</taxon>
    </lineage>
</organism>
<dbReference type="Proteomes" id="UP000215086">
    <property type="component" value="Chromosome"/>
</dbReference>
<dbReference type="OrthoDB" id="9796026at2"/>
<accession>A0A286RH14</accession>
<evidence type="ECO:0000313" key="1">
    <source>
        <dbReference type="EMBL" id="ASV75232.1"/>
    </source>
</evidence>
<protein>
    <submittedName>
        <fullName evidence="1">Hydrolase, haloacid dehalogenase-like family</fullName>
    </submittedName>
</protein>
<name>A0A286RH14_9BACT</name>
<dbReference type="AlphaFoldDB" id="A0A286RH14"/>
<gene>
    <name evidence="1" type="ORF">THTE_2630</name>
</gene>
<keyword evidence="2" id="KW-1185">Reference proteome</keyword>
<dbReference type="RefSeq" id="WP_095415353.1">
    <property type="nucleotide sequence ID" value="NZ_CP018477.1"/>
</dbReference>
<dbReference type="Gene3D" id="1.10.150.240">
    <property type="entry name" value="Putative phosphatase, domain 2"/>
    <property type="match status" value="1"/>
</dbReference>
<keyword evidence="1" id="KW-0378">Hydrolase</keyword>